<evidence type="ECO:0000313" key="4">
    <source>
        <dbReference type="Proteomes" id="UP000430692"/>
    </source>
</evidence>
<feature type="compositionally biased region" description="Basic and acidic residues" evidence="2">
    <location>
        <begin position="7"/>
        <end position="20"/>
    </location>
</feature>
<dbReference type="AlphaFoldDB" id="A0A6I4VWP4"/>
<dbReference type="Proteomes" id="UP000430692">
    <property type="component" value="Unassembled WGS sequence"/>
</dbReference>
<reference evidence="3 4" key="1">
    <citation type="submission" date="2019-12" db="EMBL/GenBank/DDBJ databases">
        <title>Whole-genome analyses of novel actinobacteria.</title>
        <authorList>
            <person name="Sahin N."/>
            <person name="Saygin H."/>
        </authorList>
    </citation>
    <scope>NUCLEOTIDE SEQUENCE [LARGE SCALE GENOMIC DNA]</scope>
    <source>
        <strain evidence="3 4">KC615</strain>
    </source>
</reference>
<protein>
    <submittedName>
        <fullName evidence="3">Uncharacterized protein</fullName>
    </submittedName>
</protein>
<evidence type="ECO:0000256" key="2">
    <source>
        <dbReference type="SAM" id="MobiDB-lite"/>
    </source>
</evidence>
<dbReference type="RefSeq" id="WP_160801670.1">
    <property type="nucleotide sequence ID" value="NZ_WUUL01000007.1"/>
</dbReference>
<name>A0A6I4VWP4_9BACL</name>
<keyword evidence="4" id="KW-1185">Reference proteome</keyword>
<sequence length="240" mass="27083">MKKAEKLKKDAFDAFSKSDQEMNNNRPRSAKRYTETAFRKLNEAKEAADVNARYWAKEAQRAVENAHESDKRKAKQLEDKIDVFLASVAEEIIKETRNAQQEAEAAIRSKDKKKTRSAAEKVRRKTAAAMEWSSETAQARAIELAGNQINEKLWQCATQYKMEGLISFIFALPPGSSFVGKAAAREAHAFYLRNDGPEKLYLIWEKTKDVVSGRDGRPTCVSCDNGGRYGACTCGRNVRY</sequence>
<accession>A0A6I4VWP4</accession>
<comment type="caution">
    <text evidence="3">The sequence shown here is derived from an EMBL/GenBank/DDBJ whole genome shotgun (WGS) entry which is preliminary data.</text>
</comment>
<dbReference type="EMBL" id="WUUL01000007">
    <property type="protein sequence ID" value="MXQ54310.1"/>
    <property type="molecule type" value="Genomic_DNA"/>
</dbReference>
<feature type="region of interest" description="Disordered" evidence="2">
    <location>
        <begin position="1"/>
        <end position="33"/>
    </location>
</feature>
<organism evidence="3 4">
    <name type="scientific">Shimazuella alba</name>
    <dbReference type="NCBI Taxonomy" id="2690964"/>
    <lineage>
        <taxon>Bacteria</taxon>
        <taxon>Bacillati</taxon>
        <taxon>Bacillota</taxon>
        <taxon>Bacilli</taxon>
        <taxon>Bacillales</taxon>
        <taxon>Thermoactinomycetaceae</taxon>
        <taxon>Shimazuella</taxon>
    </lineage>
</organism>
<gene>
    <name evidence="3" type="ORF">GSM42_11430</name>
</gene>
<evidence type="ECO:0000256" key="1">
    <source>
        <dbReference type="SAM" id="Coils"/>
    </source>
</evidence>
<evidence type="ECO:0000313" key="3">
    <source>
        <dbReference type="EMBL" id="MXQ54310.1"/>
    </source>
</evidence>
<feature type="coiled-coil region" evidence="1">
    <location>
        <begin position="60"/>
        <end position="113"/>
    </location>
</feature>
<keyword evidence="1" id="KW-0175">Coiled coil</keyword>
<proteinExistence type="predicted"/>